<evidence type="ECO:0000313" key="1">
    <source>
        <dbReference type="EMBL" id="KAJ7992196.1"/>
    </source>
</evidence>
<evidence type="ECO:0000313" key="2">
    <source>
        <dbReference type="Proteomes" id="UP001157502"/>
    </source>
</evidence>
<sequence length="105" mass="11187">MCTHVGHSATPLNLSEISAIHRPNPDAESGELRSLPIGSLISVTDELPSSAWSGARPQKGTAFRLDRGPACRATGSNVNPSALHKSRISATESLTCPWKQSYNPH</sequence>
<proteinExistence type="predicted"/>
<keyword evidence="2" id="KW-1185">Reference proteome</keyword>
<reference evidence="1" key="1">
    <citation type="submission" date="2021-05" db="EMBL/GenBank/DDBJ databases">
        <authorList>
            <person name="Pan Q."/>
            <person name="Jouanno E."/>
            <person name="Zahm M."/>
            <person name="Klopp C."/>
            <person name="Cabau C."/>
            <person name="Louis A."/>
            <person name="Berthelot C."/>
            <person name="Parey E."/>
            <person name="Roest Crollius H."/>
            <person name="Montfort J."/>
            <person name="Robinson-Rechavi M."/>
            <person name="Bouchez O."/>
            <person name="Lampietro C."/>
            <person name="Lopez Roques C."/>
            <person name="Donnadieu C."/>
            <person name="Postlethwait J."/>
            <person name="Bobe J."/>
            <person name="Dillon D."/>
            <person name="Chandos A."/>
            <person name="von Hippel F."/>
            <person name="Guiguen Y."/>
        </authorList>
    </citation>
    <scope>NUCLEOTIDE SEQUENCE</scope>
    <source>
        <strain evidence="1">YG-Jan2019</strain>
    </source>
</reference>
<gene>
    <name evidence="1" type="ORF">DPEC_G00276020</name>
</gene>
<protein>
    <submittedName>
        <fullName evidence="1">Uncharacterized protein</fullName>
    </submittedName>
</protein>
<dbReference type="EMBL" id="CM055752">
    <property type="protein sequence ID" value="KAJ7992196.1"/>
    <property type="molecule type" value="Genomic_DNA"/>
</dbReference>
<name>A0ACC2FLD7_DALPE</name>
<accession>A0ACC2FLD7</accession>
<dbReference type="Proteomes" id="UP001157502">
    <property type="component" value="Chromosome 25"/>
</dbReference>
<comment type="caution">
    <text evidence="1">The sequence shown here is derived from an EMBL/GenBank/DDBJ whole genome shotgun (WGS) entry which is preliminary data.</text>
</comment>
<organism evidence="1 2">
    <name type="scientific">Dallia pectoralis</name>
    <name type="common">Alaska blackfish</name>
    <dbReference type="NCBI Taxonomy" id="75939"/>
    <lineage>
        <taxon>Eukaryota</taxon>
        <taxon>Metazoa</taxon>
        <taxon>Chordata</taxon>
        <taxon>Craniata</taxon>
        <taxon>Vertebrata</taxon>
        <taxon>Euteleostomi</taxon>
        <taxon>Actinopterygii</taxon>
        <taxon>Neopterygii</taxon>
        <taxon>Teleostei</taxon>
        <taxon>Protacanthopterygii</taxon>
        <taxon>Esociformes</taxon>
        <taxon>Umbridae</taxon>
        <taxon>Dallia</taxon>
    </lineage>
</organism>